<evidence type="ECO:0000259" key="1">
    <source>
        <dbReference type="Pfam" id="PF26136"/>
    </source>
</evidence>
<sequence>MHATSTGAAADLAVRQAELVAALVASGPVPSGFDPGQLAVVRRALLRKRAGEAAAVWPLLAASLGRAWPDAFAASVAGRTPLGALRDGWDLARELSRRGELGDAAAVELAEREVSLRHRDGRPRRLPAIRRRPDGAVVQIGGRVHHLARR</sequence>
<name>A0ABU2N818_9PSEU</name>
<reference evidence="3" key="1">
    <citation type="submission" date="2023-07" db="EMBL/GenBank/DDBJ databases">
        <title>30 novel species of actinomycetes from the DSMZ collection.</title>
        <authorList>
            <person name="Nouioui I."/>
        </authorList>
    </citation>
    <scope>NUCLEOTIDE SEQUENCE [LARGE SCALE GENOMIC DNA]</scope>
    <source>
        <strain evidence="3">DSM 45834</strain>
    </source>
</reference>
<proteinExistence type="predicted"/>
<evidence type="ECO:0000313" key="2">
    <source>
        <dbReference type="EMBL" id="MDT0348774.1"/>
    </source>
</evidence>
<feature type="domain" description="SCO6045-like C-terminal" evidence="1">
    <location>
        <begin position="13"/>
        <end position="96"/>
    </location>
</feature>
<organism evidence="2 3">
    <name type="scientific">Pseudonocardia charpentierae</name>
    <dbReference type="NCBI Taxonomy" id="3075545"/>
    <lineage>
        <taxon>Bacteria</taxon>
        <taxon>Bacillati</taxon>
        <taxon>Actinomycetota</taxon>
        <taxon>Actinomycetes</taxon>
        <taxon>Pseudonocardiales</taxon>
        <taxon>Pseudonocardiaceae</taxon>
        <taxon>Pseudonocardia</taxon>
    </lineage>
</organism>
<protein>
    <recommendedName>
        <fullName evidence="1">SCO6045-like C-terminal domain-containing protein</fullName>
    </recommendedName>
</protein>
<dbReference type="EMBL" id="JAVREJ010000002">
    <property type="protein sequence ID" value="MDT0348774.1"/>
    <property type="molecule type" value="Genomic_DNA"/>
</dbReference>
<dbReference type="RefSeq" id="WP_311554705.1">
    <property type="nucleotide sequence ID" value="NZ_JAVREJ010000002.1"/>
</dbReference>
<evidence type="ECO:0000313" key="3">
    <source>
        <dbReference type="Proteomes" id="UP001183202"/>
    </source>
</evidence>
<gene>
    <name evidence="2" type="ORF">RM445_04470</name>
</gene>
<comment type="caution">
    <text evidence="2">The sequence shown here is derived from an EMBL/GenBank/DDBJ whole genome shotgun (WGS) entry which is preliminary data.</text>
</comment>
<accession>A0ABU2N818</accession>
<dbReference type="Pfam" id="PF26136">
    <property type="entry name" value="SCO6045_C"/>
    <property type="match status" value="1"/>
</dbReference>
<keyword evidence="3" id="KW-1185">Reference proteome</keyword>
<dbReference type="Proteomes" id="UP001183202">
    <property type="component" value="Unassembled WGS sequence"/>
</dbReference>
<dbReference type="InterPro" id="IPR058711">
    <property type="entry name" value="SCO6045-like_C"/>
</dbReference>